<dbReference type="EMBL" id="SIXI01000008">
    <property type="protein sequence ID" value="TBO27867.1"/>
    <property type="molecule type" value="Genomic_DNA"/>
</dbReference>
<dbReference type="Proteomes" id="UP000292120">
    <property type="component" value="Unassembled WGS sequence"/>
</dbReference>
<dbReference type="InterPro" id="IPR008254">
    <property type="entry name" value="Flavodoxin/NO_synth"/>
</dbReference>
<dbReference type="OrthoDB" id="5736081at2"/>
<feature type="domain" description="Flavodoxin-like" evidence="3">
    <location>
        <begin position="13"/>
        <end position="172"/>
    </location>
</feature>
<dbReference type="GO" id="GO:0010181">
    <property type="term" value="F:FMN binding"/>
    <property type="evidence" value="ECO:0007669"/>
    <property type="project" value="InterPro"/>
</dbReference>
<dbReference type="SUPFAM" id="SSF52218">
    <property type="entry name" value="Flavoproteins"/>
    <property type="match status" value="1"/>
</dbReference>
<comment type="caution">
    <text evidence="4">The sequence shown here is derived from an EMBL/GenBank/DDBJ whole genome shotgun (WGS) entry which is preliminary data.</text>
</comment>
<accession>A0A4Q9GUQ2</accession>
<keyword evidence="5" id="KW-1185">Reference proteome</keyword>
<keyword evidence="1" id="KW-0285">Flavoprotein</keyword>
<organism evidence="4 5">
    <name type="scientific">Aquabacterium lacunae</name>
    <dbReference type="NCBI Taxonomy" id="2528630"/>
    <lineage>
        <taxon>Bacteria</taxon>
        <taxon>Pseudomonadati</taxon>
        <taxon>Pseudomonadota</taxon>
        <taxon>Betaproteobacteria</taxon>
        <taxon>Burkholderiales</taxon>
        <taxon>Aquabacterium</taxon>
    </lineage>
</organism>
<dbReference type="PROSITE" id="PS50902">
    <property type="entry name" value="FLAVODOXIN_LIKE"/>
    <property type="match status" value="1"/>
</dbReference>
<dbReference type="GO" id="GO:0016491">
    <property type="term" value="F:oxidoreductase activity"/>
    <property type="evidence" value="ECO:0007669"/>
    <property type="project" value="InterPro"/>
</dbReference>
<evidence type="ECO:0000256" key="1">
    <source>
        <dbReference type="ARBA" id="ARBA00022630"/>
    </source>
</evidence>
<keyword evidence="2" id="KW-0288">FMN</keyword>
<proteinExistence type="predicted"/>
<evidence type="ECO:0000313" key="5">
    <source>
        <dbReference type="Proteomes" id="UP000292120"/>
    </source>
</evidence>
<gene>
    <name evidence="4" type="ORF">EYS42_15640</name>
</gene>
<reference evidence="4 5" key="1">
    <citation type="submission" date="2019-02" db="EMBL/GenBank/DDBJ databases">
        <title>Aquabacterium sp. strain KMB7.</title>
        <authorList>
            <person name="Chen W.-M."/>
        </authorList>
    </citation>
    <scope>NUCLEOTIDE SEQUENCE [LARGE SCALE GENOMIC DNA]</scope>
    <source>
        <strain evidence="4 5">KMB7</strain>
    </source>
</reference>
<dbReference type="RefSeq" id="WP_130969137.1">
    <property type="nucleotide sequence ID" value="NZ_SIXI01000008.1"/>
</dbReference>
<protein>
    <submittedName>
        <fullName evidence="4">Flavodoxin family protein</fullName>
    </submittedName>
</protein>
<dbReference type="Gene3D" id="3.40.50.360">
    <property type="match status" value="1"/>
</dbReference>
<dbReference type="InterPro" id="IPR029039">
    <property type="entry name" value="Flavoprotein-like_sf"/>
</dbReference>
<dbReference type="AlphaFoldDB" id="A0A4Q9GUQ2"/>
<dbReference type="InterPro" id="IPR005025">
    <property type="entry name" value="FMN_Rdtase-like_dom"/>
</dbReference>
<dbReference type="Pfam" id="PF03358">
    <property type="entry name" value="FMN_red"/>
    <property type="match status" value="1"/>
</dbReference>
<evidence type="ECO:0000256" key="2">
    <source>
        <dbReference type="ARBA" id="ARBA00022643"/>
    </source>
</evidence>
<evidence type="ECO:0000313" key="4">
    <source>
        <dbReference type="EMBL" id="TBO27867.1"/>
    </source>
</evidence>
<evidence type="ECO:0000259" key="3">
    <source>
        <dbReference type="PROSITE" id="PS50902"/>
    </source>
</evidence>
<name>A0A4Q9GUQ2_9BURK</name>
<sequence length="172" mass="17989">MPLTADLAPTRTLLFVYHSMTGGTRQMVEAAVRGAQAEGTVQVVLKTAAEAGPADVLAADGLVFATPENLAAISGALKDFFDRSYYPVLDQVNGRPCAFMVCAGSDGQNAVRQLQRIATGWRLRVVAEPLVVCTHAQTPEAIAAPKVLDDDALMACEALGESLATGLALGVF</sequence>